<keyword evidence="2" id="KW-1185">Reference proteome</keyword>
<sequence length="219" mass="24841">MYNEVCQSGLMCIKPRYDHKRGNVSLAATKVPNACDIYNCWVECRANSDIISCQAQFIVCPIDPAIETIHAPQLKKIRCDRAERNGFKLGPELIIRAHEMDAANTFQIHGKFLVPTLPKWPALLSSSRLMRVPSTPRWRMINSKKSSLSLIERLTTGRALLPAQIHFHRFDDTSPPDHCPSGAWFQSVALIIYFREISLKHFAGQFLSKTLPRAVWLLG</sequence>
<organism evidence="1 2">
    <name type="scientific">Sulfitobacter indolifex HEL-45</name>
    <dbReference type="NCBI Taxonomy" id="391624"/>
    <lineage>
        <taxon>Bacteria</taxon>
        <taxon>Pseudomonadati</taxon>
        <taxon>Pseudomonadota</taxon>
        <taxon>Alphaproteobacteria</taxon>
        <taxon>Rhodobacterales</taxon>
        <taxon>Roseobacteraceae</taxon>
        <taxon>Sulfitobacter</taxon>
    </lineage>
</organism>
<dbReference type="EMBL" id="ABID01000044">
    <property type="protein sequence ID" value="EDQ03100.1"/>
    <property type="molecule type" value="Genomic_DNA"/>
</dbReference>
<comment type="caution">
    <text evidence="1">The sequence shown here is derived from an EMBL/GenBank/DDBJ whole genome shotgun (WGS) entry which is preliminary data.</text>
</comment>
<reference evidence="1 2" key="1">
    <citation type="submission" date="2007-11" db="EMBL/GenBank/DDBJ databases">
        <authorList>
            <person name="Wagner-Dobler I."/>
            <person name="Ferriera S."/>
            <person name="Johnson J."/>
            <person name="Kravitz S."/>
            <person name="Beeson K."/>
            <person name="Sutton G."/>
            <person name="Rogers Y.-H."/>
            <person name="Friedman R."/>
            <person name="Frazier M."/>
            <person name="Venter J.C."/>
        </authorList>
    </citation>
    <scope>NUCLEOTIDE SEQUENCE [LARGE SCALE GENOMIC DNA]</scope>
    <source>
        <strain evidence="1 2">HEL-45</strain>
    </source>
</reference>
<accession>A0ABM9X1C5</accession>
<evidence type="ECO:0000313" key="2">
    <source>
        <dbReference type="Proteomes" id="UP000003257"/>
    </source>
</evidence>
<evidence type="ECO:0000313" key="1">
    <source>
        <dbReference type="EMBL" id="EDQ03100.1"/>
    </source>
</evidence>
<proteinExistence type="predicted"/>
<gene>
    <name evidence="1" type="ORF">OIHEL45_19911</name>
</gene>
<dbReference type="Proteomes" id="UP000003257">
    <property type="component" value="Unassembled WGS sequence"/>
</dbReference>
<protein>
    <submittedName>
        <fullName evidence="1">Uncharacterized protein</fullName>
    </submittedName>
</protein>
<name>A0ABM9X1C5_9RHOB</name>